<dbReference type="AlphaFoldDB" id="A0A3A1QP32"/>
<keyword evidence="2" id="KW-1133">Transmembrane helix</keyword>
<accession>A0A3A1QP32</accession>
<organism evidence="4 5">
    <name type="scientific">Bacillus salacetis</name>
    <dbReference type="NCBI Taxonomy" id="2315464"/>
    <lineage>
        <taxon>Bacteria</taxon>
        <taxon>Bacillati</taxon>
        <taxon>Bacillota</taxon>
        <taxon>Bacilli</taxon>
        <taxon>Bacillales</taxon>
        <taxon>Bacillaceae</taxon>
        <taxon>Bacillus</taxon>
    </lineage>
</organism>
<dbReference type="InterPro" id="IPR018392">
    <property type="entry name" value="LysM"/>
</dbReference>
<evidence type="ECO:0000259" key="3">
    <source>
        <dbReference type="PROSITE" id="PS51782"/>
    </source>
</evidence>
<dbReference type="Proteomes" id="UP000265801">
    <property type="component" value="Unassembled WGS sequence"/>
</dbReference>
<proteinExistence type="predicted"/>
<keyword evidence="2" id="KW-0812">Transmembrane</keyword>
<evidence type="ECO:0000256" key="1">
    <source>
        <dbReference type="SAM" id="MobiDB-lite"/>
    </source>
</evidence>
<dbReference type="Pfam" id="PF01476">
    <property type="entry name" value="LysM"/>
    <property type="match status" value="1"/>
</dbReference>
<dbReference type="InterPro" id="IPR036779">
    <property type="entry name" value="LysM_dom_sf"/>
</dbReference>
<keyword evidence="2" id="KW-0472">Membrane</keyword>
<dbReference type="OrthoDB" id="2583609at2"/>
<dbReference type="RefSeq" id="WP_119549536.1">
    <property type="nucleotide sequence ID" value="NZ_QXIR01000049.1"/>
</dbReference>
<protein>
    <submittedName>
        <fullName evidence="4">LysM peptidoglycan-binding domain-containing protein</fullName>
    </submittedName>
</protein>
<feature type="region of interest" description="Disordered" evidence="1">
    <location>
        <begin position="1"/>
        <end position="45"/>
    </location>
</feature>
<feature type="transmembrane region" description="Helical" evidence="2">
    <location>
        <begin position="53"/>
        <end position="75"/>
    </location>
</feature>
<evidence type="ECO:0000256" key="2">
    <source>
        <dbReference type="SAM" id="Phobius"/>
    </source>
</evidence>
<dbReference type="SMART" id="SM00257">
    <property type="entry name" value="LysM"/>
    <property type="match status" value="1"/>
</dbReference>
<keyword evidence="5" id="KW-1185">Reference proteome</keyword>
<feature type="compositionally biased region" description="Basic and acidic residues" evidence="1">
    <location>
        <begin position="114"/>
        <end position="124"/>
    </location>
</feature>
<feature type="compositionally biased region" description="Basic and acidic residues" evidence="1">
    <location>
        <begin position="89"/>
        <end position="100"/>
    </location>
</feature>
<feature type="region of interest" description="Disordered" evidence="1">
    <location>
        <begin position="88"/>
        <end position="152"/>
    </location>
</feature>
<dbReference type="SUPFAM" id="SSF54106">
    <property type="entry name" value="LysM domain"/>
    <property type="match status" value="1"/>
</dbReference>
<dbReference type="Gene3D" id="3.10.350.10">
    <property type="entry name" value="LysM domain"/>
    <property type="match status" value="1"/>
</dbReference>
<name>A0A3A1QP32_9BACI</name>
<evidence type="ECO:0000313" key="4">
    <source>
        <dbReference type="EMBL" id="RIW28001.1"/>
    </source>
</evidence>
<dbReference type="EMBL" id="QXIR01000049">
    <property type="protein sequence ID" value="RIW28001.1"/>
    <property type="molecule type" value="Genomic_DNA"/>
</dbReference>
<dbReference type="PROSITE" id="PS51782">
    <property type="entry name" value="LYSM"/>
    <property type="match status" value="1"/>
</dbReference>
<sequence>MSRDPYRAQAEKLRQKIEKVEPVPEQKETEQKRTLPKRSELHQEKKKTVKYPLIKGMAAFFILLPLIMFGIYSVLDINPNENRSIVTEKGQREEVTYETRDIEEEVKSGSNSDKNTEAAVREPEPESPPQPAEEPQTAVQKKAPAEEVDEEDLVQLAEQEEAAEETGYQENVQIIEHVVKPQETLFRIAMNYYKSQAGMDKIKEWNNIENNDLQAGQVLEIPLPVD</sequence>
<feature type="domain" description="LysM" evidence="3">
    <location>
        <begin position="175"/>
        <end position="221"/>
    </location>
</feature>
<feature type="compositionally biased region" description="Basic and acidic residues" evidence="1">
    <location>
        <begin position="1"/>
        <end position="43"/>
    </location>
</feature>
<evidence type="ECO:0000313" key="5">
    <source>
        <dbReference type="Proteomes" id="UP000265801"/>
    </source>
</evidence>
<reference evidence="4 5" key="1">
    <citation type="submission" date="2018-09" db="EMBL/GenBank/DDBJ databases">
        <title>Bacillus saliacetes sp. nov., isolated from Thai shrimp paste (Ka-pi).</title>
        <authorList>
            <person name="Daroonpunt R."/>
            <person name="Tanasupawat S."/>
            <person name="Yiamsombut S."/>
        </authorList>
    </citation>
    <scope>NUCLEOTIDE SEQUENCE [LARGE SCALE GENOMIC DNA]</scope>
    <source>
        <strain evidence="4 5">SKP7-4</strain>
    </source>
</reference>
<gene>
    <name evidence="4" type="ORF">D3H55_22360</name>
</gene>
<comment type="caution">
    <text evidence="4">The sequence shown here is derived from an EMBL/GenBank/DDBJ whole genome shotgun (WGS) entry which is preliminary data.</text>
</comment>
<dbReference type="CDD" id="cd00118">
    <property type="entry name" value="LysM"/>
    <property type="match status" value="1"/>
</dbReference>